<proteinExistence type="predicted"/>
<dbReference type="Pfam" id="PF01243">
    <property type="entry name" value="PNPOx_N"/>
    <property type="match status" value="1"/>
</dbReference>
<dbReference type="GO" id="GO:0016627">
    <property type="term" value="F:oxidoreductase activity, acting on the CH-CH group of donors"/>
    <property type="evidence" value="ECO:0007669"/>
    <property type="project" value="TreeGrafter"/>
</dbReference>
<keyword evidence="1" id="KW-0560">Oxidoreductase</keyword>
<dbReference type="Proteomes" id="UP000782312">
    <property type="component" value="Unassembled WGS sequence"/>
</dbReference>
<organism evidence="3 4">
    <name type="scientific">Tectimicrobiota bacterium</name>
    <dbReference type="NCBI Taxonomy" id="2528274"/>
    <lineage>
        <taxon>Bacteria</taxon>
        <taxon>Pseudomonadati</taxon>
        <taxon>Nitrospinota/Tectimicrobiota group</taxon>
        <taxon>Candidatus Tectimicrobiota</taxon>
    </lineage>
</organism>
<dbReference type="AlphaFoldDB" id="A0A932I164"/>
<dbReference type="NCBIfam" id="TIGR03668">
    <property type="entry name" value="Rv0121_F420"/>
    <property type="match status" value="1"/>
</dbReference>
<feature type="domain" description="Pyridoxamine 5'-phosphate oxidase N-terminal" evidence="2">
    <location>
        <begin position="9"/>
        <end position="117"/>
    </location>
</feature>
<dbReference type="InterPro" id="IPR012349">
    <property type="entry name" value="Split_barrel_FMN-bd"/>
</dbReference>
<dbReference type="SUPFAM" id="SSF50475">
    <property type="entry name" value="FMN-binding split barrel"/>
    <property type="match status" value="1"/>
</dbReference>
<evidence type="ECO:0000313" key="3">
    <source>
        <dbReference type="EMBL" id="MBI3127369.1"/>
    </source>
</evidence>
<evidence type="ECO:0000256" key="1">
    <source>
        <dbReference type="ARBA" id="ARBA00023002"/>
    </source>
</evidence>
<dbReference type="GO" id="GO:0005829">
    <property type="term" value="C:cytosol"/>
    <property type="evidence" value="ECO:0007669"/>
    <property type="project" value="TreeGrafter"/>
</dbReference>
<dbReference type="PANTHER" id="PTHR35176:SF2">
    <property type="entry name" value="F420H(2)-DEPENDENT REDUCTASE RV1155"/>
    <property type="match status" value="1"/>
</dbReference>
<gene>
    <name evidence="3" type="ORF">HYZ11_07175</name>
</gene>
<dbReference type="PANTHER" id="PTHR35176">
    <property type="entry name" value="HEME OXYGENASE HI_0854-RELATED"/>
    <property type="match status" value="1"/>
</dbReference>
<accession>A0A932I164</accession>
<protein>
    <submittedName>
        <fullName evidence="3">TIGR03668 family PPOX class F420-dependent oxidoreductase</fullName>
    </submittedName>
</protein>
<dbReference type="InterPro" id="IPR019967">
    <property type="entry name" value="F420-dep_enz_PPOX_Rv0121"/>
</dbReference>
<name>A0A932I164_UNCTE</name>
<evidence type="ECO:0000313" key="4">
    <source>
        <dbReference type="Proteomes" id="UP000782312"/>
    </source>
</evidence>
<sequence>MLSEREIRFLAGARVGRLATADAAGRPHAVPVVFVWSRGRLYLPIDAKPKGDPRRLRRVRNIRENPRVALLVDHYEEDWGRLGFLLVRGRAALLEGGGPEQEEAERLLREKYPQYRALPVSAEPGLMIRIDLESRAAWGRLGEEAG</sequence>
<dbReference type="Gene3D" id="2.30.110.10">
    <property type="entry name" value="Electron Transport, Fmn-binding Protein, Chain A"/>
    <property type="match status" value="1"/>
</dbReference>
<dbReference type="InterPro" id="IPR052019">
    <property type="entry name" value="F420H2_bilvrd_red/Heme_oxyg"/>
</dbReference>
<comment type="caution">
    <text evidence="3">The sequence shown here is derived from an EMBL/GenBank/DDBJ whole genome shotgun (WGS) entry which is preliminary data.</text>
</comment>
<dbReference type="GO" id="GO:0070967">
    <property type="term" value="F:coenzyme F420 binding"/>
    <property type="evidence" value="ECO:0007669"/>
    <property type="project" value="TreeGrafter"/>
</dbReference>
<evidence type="ECO:0000259" key="2">
    <source>
        <dbReference type="Pfam" id="PF01243"/>
    </source>
</evidence>
<dbReference type="InterPro" id="IPR011576">
    <property type="entry name" value="Pyridox_Oxase_N"/>
</dbReference>
<reference evidence="3" key="1">
    <citation type="submission" date="2020-07" db="EMBL/GenBank/DDBJ databases">
        <title>Huge and variable diversity of episymbiotic CPR bacteria and DPANN archaea in groundwater ecosystems.</title>
        <authorList>
            <person name="He C.Y."/>
            <person name="Keren R."/>
            <person name="Whittaker M."/>
            <person name="Farag I.F."/>
            <person name="Doudna J."/>
            <person name="Cate J.H.D."/>
            <person name="Banfield J.F."/>
        </authorList>
    </citation>
    <scope>NUCLEOTIDE SEQUENCE</scope>
    <source>
        <strain evidence="3">NC_groundwater_763_Ag_S-0.2um_68_21</strain>
    </source>
</reference>
<dbReference type="EMBL" id="JACPUR010000017">
    <property type="protein sequence ID" value="MBI3127369.1"/>
    <property type="molecule type" value="Genomic_DNA"/>
</dbReference>